<proteinExistence type="predicted"/>
<feature type="compositionally biased region" description="Polar residues" evidence="3">
    <location>
        <begin position="266"/>
        <end position="288"/>
    </location>
</feature>
<dbReference type="AlphaFoldDB" id="A0A9P6W924"/>
<feature type="region of interest" description="Disordered" evidence="3">
    <location>
        <begin position="250"/>
        <end position="387"/>
    </location>
</feature>
<dbReference type="EMBL" id="PUHQ01000005">
    <property type="protein sequence ID" value="KAG0666404.1"/>
    <property type="molecule type" value="Genomic_DNA"/>
</dbReference>
<keyword evidence="6" id="KW-1185">Reference proteome</keyword>
<comment type="caution">
    <text evidence="5">The sequence shown here is derived from an EMBL/GenBank/DDBJ whole genome shotgun (WGS) entry which is preliminary data.</text>
</comment>
<dbReference type="Pfam" id="PF03114">
    <property type="entry name" value="BAR"/>
    <property type="match status" value="1"/>
</dbReference>
<keyword evidence="1 2" id="KW-0728">SH3 domain</keyword>
<evidence type="ECO:0000256" key="1">
    <source>
        <dbReference type="ARBA" id="ARBA00022443"/>
    </source>
</evidence>
<gene>
    <name evidence="5" type="ORF">C6P46_004974</name>
</gene>
<feature type="compositionally biased region" description="Polar residues" evidence="3">
    <location>
        <begin position="371"/>
        <end position="387"/>
    </location>
</feature>
<dbReference type="Proteomes" id="UP000777482">
    <property type="component" value="Unassembled WGS sequence"/>
</dbReference>
<reference evidence="5 6" key="1">
    <citation type="submission" date="2020-11" db="EMBL/GenBank/DDBJ databases">
        <title>Kefir isolates.</title>
        <authorList>
            <person name="Marcisauskas S."/>
            <person name="Kim Y."/>
            <person name="Blasche S."/>
        </authorList>
    </citation>
    <scope>NUCLEOTIDE SEQUENCE [LARGE SCALE GENOMIC DNA]</scope>
    <source>
        <strain evidence="5 6">KR</strain>
    </source>
</reference>
<accession>A0A9P6W924</accession>
<evidence type="ECO:0000256" key="3">
    <source>
        <dbReference type="SAM" id="MobiDB-lite"/>
    </source>
</evidence>
<name>A0A9P6W924_RHOMI</name>
<dbReference type="Gene3D" id="1.20.1270.60">
    <property type="entry name" value="Arfaptin homology (AH) domain/BAR domain"/>
    <property type="match status" value="1"/>
</dbReference>
<evidence type="ECO:0000256" key="2">
    <source>
        <dbReference type="PROSITE-ProRule" id="PRU00192"/>
    </source>
</evidence>
<protein>
    <recommendedName>
        <fullName evidence="4">SH3 domain-containing protein</fullName>
    </recommendedName>
</protein>
<feature type="region of interest" description="Disordered" evidence="3">
    <location>
        <begin position="557"/>
        <end position="649"/>
    </location>
</feature>
<feature type="compositionally biased region" description="Low complexity" evidence="3">
    <location>
        <begin position="440"/>
        <end position="481"/>
    </location>
</feature>
<dbReference type="CDD" id="cd00174">
    <property type="entry name" value="SH3"/>
    <property type="match status" value="1"/>
</dbReference>
<evidence type="ECO:0000259" key="4">
    <source>
        <dbReference type="PROSITE" id="PS50002"/>
    </source>
</evidence>
<organism evidence="5 6">
    <name type="scientific">Rhodotorula mucilaginosa</name>
    <name type="common">Yeast</name>
    <name type="synonym">Rhodotorula rubra</name>
    <dbReference type="NCBI Taxonomy" id="5537"/>
    <lineage>
        <taxon>Eukaryota</taxon>
        <taxon>Fungi</taxon>
        <taxon>Dikarya</taxon>
        <taxon>Basidiomycota</taxon>
        <taxon>Pucciniomycotina</taxon>
        <taxon>Microbotryomycetes</taxon>
        <taxon>Sporidiobolales</taxon>
        <taxon>Sporidiobolaceae</taxon>
        <taxon>Rhodotorula</taxon>
    </lineage>
</organism>
<feature type="compositionally biased region" description="Basic and acidic residues" evidence="3">
    <location>
        <begin position="572"/>
        <end position="599"/>
    </location>
</feature>
<feature type="compositionally biased region" description="Polar residues" evidence="3">
    <location>
        <begin position="1"/>
        <end position="15"/>
    </location>
</feature>
<feature type="compositionally biased region" description="Low complexity" evidence="3">
    <location>
        <begin position="250"/>
        <end position="261"/>
    </location>
</feature>
<evidence type="ECO:0000313" key="6">
    <source>
        <dbReference type="Proteomes" id="UP000777482"/>
    </source>
</evidence>
<dbReference type="PROSITE" id="PS50002">
    <property type="entry name" value="SH3"/>
    <property type="match status" value="1"/>
</dbReference>
<feature type="compositionally biased region" description="Polar residues" evidence="3">
    <location>
        <begin position="306"/>
        <end position="315"/>
    </location>
</feature>
<sequence length="649" mass="69226">MNRLKQSLSSISTPALPSFGSSSTSAAERSTEPPLEVSRLTELAARQKLTSNLLDACSQLHRALAKERPDPRNAITIPNSKTKLPVEWLATIMTEGAEEMNASLTRNSAGELESYAQAIASVGDMHAQLASLSASYHEQLVAEVLTVLERRAEDFKDWEKALKDAEKKRTALDAVMAKIEKGKKDPAEYEQDLDAAQWAYTDSRHRLQRRADQLDDALGEDREAAQQLVAVQLEFARNYVSLLEDCQSTLGTSTTRSTRSQPPLPQRSTATASSTRMARSQSESSVQDSKPVISPTIYSVLGPNRSRGNTVSSISTEKDRDSSGTSTAKSRSRSGSVLDRFAFGGRAKKKDANGGDGGGDDEEGRPPASPREQNSSSPSRFTPTIPSLATLGSLKKLSIQGNAAGGKYGALGDAEDYYTAPPSPTRFASHGETSHPPTFRRSQTAPTTASSSSNGSHKTSSPTSSSFRRVPPVPSLPSRGPVGRIYRAQWAYTPATGSSHGHGSSTEDGGAEEDLALDRGDLVRIEEEITADWWKGVIVSGAGKGQRGMLPSAYVVPHDADASSGAGTTSEARWRSMTADDAHSSAHETSSDGHGHDTDTDGDEGLLPEEGEPRWSIDSGGGGGGYGQESPFGDDRVSHAHAIGRTSRR</sequence>
<dbReference type="InterPro" id="IPR004148">
    <property type="entry name" value="BAR_dom"/>
</dbReference>
<feature type="region of interest" description="Disordered" evidence="3">
    <location>
        <begin position="403"/>
        <end position="481"/>
    </location>
</feature>
<dbReference type="InterPro" id="IPR036028">
    <property type="entry name" value="SH3-like_dom_sf"/>
</dbReference>
<dbReference type="InterPro" id="IPR027267">
    <property type="entry name" value="AH/BAR_dom_sf"/>
</dbReference>
<dbReference type="OrthoDB" id="10263741at2759"/>
<evidence type="ECO:0000313" key="5">
    <source>
        <dbReference type="EMBL" id="KAG0666404.1"/>
    </source>
</evidence>
<dbReference type="SUPFAM" id="SSF103657">
    <property type="entry name" value="BAR/IMD domain-like"/>
    <property type="match status" value="1"/>
</dbReference>
<dbReference type="SMART" id="SM00326">
    <property type="entry name" value="SH3"/>
    <property type="match status" value="1"/>
</dbReference>
<dbReference type="GO" id="GO:0005737">
    <property type="term" value="C:cytoplasm"/>
    <property type="evidence" value="ECO:0007669"/>
    <property type="project" value="InterPro"/>
</dbReference>
<feature type="compositionally biased region" description="Acidic residues" evidence="3">
    <location>
        <begin position="600"/>
        <end position="610"/>
    </location>
</feature>
<feature type="compositionally biased region" description="Polar residues" evidence="3">
    <location>
        <begin position="323"/>
        <end position="335"/>
    </location>
</feature>
<feature type="region of interest" description="Disordered" evidence="3">
    <location>
        <begin position="1"/>
        <end position="39"/>
    </location>
</feature>
<dbReference type="SUPFAM" id="SSF50044">
    <property type="entry name" value="SH3-domain"/>
    <property type="match status" value="1"/>
</dbReference>
<feature type="region of interest" description="Disordered" evidence="3">
    <location>
        <begin position="493"/>
        <end position="515"/>
    </location>
</feature>
<feature type="domain" description="SH3" evidence="4">
    <location>
        <begin position="481"/>
        <end position="560"/>
    </location>
</feature>
<dbReference type="Gene3D" id="2.30.30.40">
    <property type="entry name" value="SH3 Domains"/>
    <property type="match status" value="1"/>
</dbReference>
<dbReference type="InterPro" id="IPR001452">
    <property type="entry name" value="SH3_domain"/>
</dbReference>